<dbReference type="KEGG" id="vpe:Varpa_3578"/>
<dbReference type="Proteomes" id="UP000008917">
    <property type="component" value="Chromosome"/>
</dbReference>
<gene>
    <name evidence="1" type="ordered locus">Varpa_3578</name>
</gene>
<reference evidence="2" key="1">
    <citation type="submission" date="2010-12" db="EMBL/GenBank/DDBJ databases">
        <title>Complete sequence of Variovorax paradoxus EPS.</title>
        <authorList>
            <consortium name="US DOE Joint Genome Institute"/>
            <person name="Lucas S."/>
            <person name="Copeland A."/>
            <person name="Lapidus A."/>
            <person name="Cheng J.-F."/>
            <person name="Goodwin L."/>
            <person name="Pitluck S."/>
            <person name="Teshima H."/>
            <person name="Detter J.C."/>
            <person name="Han C."/>
            <person name="Tapia R."/>
            <person name="Land M."/>
            <person name="Hauser L."/>
            <person name="Kyrpides N."/>
            <person name="Ivanova N."/>
            <person name="Ovchinnikova G."/>
            <person name="Orwin P."/>
            <person name="Han J.-I.G."/>
            <person name="Woyke T."/>
        </authorList>
    </citation>
    <scope>NUCLEOTIDE SEQUENCE [LARGE SCALE GENOMIC DNA]</scope>
    <source>
        <strain evidence="2">EPS</strain>
    </source>
</reference>
<dbReference type="AlphaFoldDB" id="E6UYD8"/>
<sequence>MPHTMTIMKNLFKYIVAGACVSLLAGCGAGGGPEAELVGVYAIKKNGALKEVVKIERQGDRYIMRDKVRTPEWSEPKMQMQPVTRERWTRITTDSENTKFVGVSSDQLAIFKVPPGWQKNSFKTETGYFLFYSQGPVEAYKL</sequence>
<organism evidence="1 2">
    <name type="scientific">Variovorax paradoxus (strain EPS)</name>
    <dbReference type="NCBI Taxonomy" id="595537"/>
    <lineage>
        <taxon>Bacteria</taxon>
        <taxon>Pseudomonadati</taxon>
        <taxon>Pseudomonadota</taxon>
        <taxon>Betaproteobacteria</taxon>
        <taxon>Burkholderiales</taxon>
        <taxon>Comamonadaceae</taxon>
        <taxon>Variovorax</taxon>
    </lineage>
</organism>
<reference evidence="1 2" key="2">
    <citation type="journal article" date="2013" name="Genome Announc.">
        <title>Genome of the Root-Associated Plant Growth-Promoting Bacterium Variovorax paradoxus Strain EPS.</title>
        <authorList>
            <person name="Han J.I."/>
            <person name="Spain J.C."/>
            <person name="Leadbetter J.R."/>
            <person name="Ovchinnikova G."/>
            <person name="Goodwin L.A."/>
            <person name="Han C.S."/>
            <person name="Woyke T."/>
            <person name="Davenport K.W."/>
            <person name="Orwin P.M."/>
        </authorList>
    </citation>
    <scope>NUCLEOTIDE SEQUENCE [LARGE SCALE GENOMIC DNA]</scope>
    <source>
        <strain evidence="1 2">EPS</strain>
    </source>
</reference>
<accession>E6UYD8</accession>
<dbReference type="EMBL" id="CP002417">
    <property type="protein sequence ID" value="ADU37762.1"/>
    <property type="molecule type" value="Genomic_DNA"/>
</dbReference>
<proteinExistence type="predicted"/>
<dbReference type="HOGENOM" id="CLU_1814984_0_0_4"/>
<protein>
    <submittedName>
        <fullName evidence="1">Uncharacterized protein</fullName>
    </submittedName>
</protein>
<evidence type="ECO:0000313" key="1">
    <source>
        <dbReference type="EMBL" id="ADU37762.1"/>
    </source>
</evidence>
<name>E6UYD8_VARPE</name>
<evidence type="ECO:0000313" key="2">
    <source>
        <dbReference type="Proteomes" id="UP000008917"/>
    </source>
</evidence>